<proteinExistence type="predicted"/>
<dbReference type="Proteomes" id="UP000318693">
    <property type="component" value="Unassembled WGS sequence"/>
</dbReference>
<feature type="region of interest" description="Disordered" evidence="1">
    <location>
        <begin position="78"/>
        <end position="114"/>
    </location>
</feature>
<dbReference type="RefSeq" id="WP_143417533.1">
    <property type="nucleotide sequence ID" value="NZ_VJXR01000010.1"/>
</dbReference>
<reference evidence="3 4" key="1">
    <citation type="submission" date="2019-07" db="EMBL/GenBank/DDBJ databases">
        <title>Georgenia wutianyii sp. nov. and Georgenia *** sp. nov. isolated from plateau pika (Ochotona curzoniae) in the Qinghai-Tibet plateau of China.</title>
        <authorList>
            <person name="Tian Z."/>
        </authorList>
    </citation>
    <scope>NUCLEOTIDE SEQUENCE [LARGE SCALE GENOMIC DNA]</scope>
    <source>
        <strain evidence="3 4">Z446</strain>
    </source>
</reference>
<keyword evidence="4" id="KW-1185">Reference proteome</keyword>
<keyword evidence="2" id="KW-0812">Transmembrane</keyword>
<protein>
    <submittedName>
        <fullName evidence="3">Uncharacterized protein</fullName>
    </submittedName>
</protein>
<name>A0A552WV01_9MICO</name>
<keyword evidence="2" id="KW-1133">Transmembrane helix</keyword>
<sequence>MHAGGRIRRDGRDGGCGAYGRQAALPALVYVEVGIVEPAATGVLTAVTGTLAGLMLLGVAGAVLADYVRARLTSDVAEDAPVEPESASVWASAGAPPRASVGGGAPWARGPART</sequence>
<dbReference type="AlphaFoldDB" id="A0A552WV01"/>
<organism evidence="3 4">
    <name type="scientific">Georgenia yuyongxinii</name>
    <dbReference type="NCBI Taxonomy" id="2589797"/>
    <lineage>
        <taxon>Bacteria</taxon>
        <taxon>Bacillati</taxon>
        <taxon>Actinomycetota</taxon>
        <taxon>Actinomycetes</taxon>
        <taxon>Micrococcales</taxon>
        <taxon>Bogoriellaceae</taxon>
        <taxon>Georgenia</taxon>
    </lineage>
</organism>
<evidence type="ECO:0000313" key="4">
    <source>
        <dbReference type="Proteomes" id="UP000318693"/>
    </source>
</evidence>
<accession>A0A552WV01</accession>
<comment type="caution">
    <text evidence="3">The sequence shown here is derived from an EMBL/GenBank/DDBJ whole genome shotgun (WGS) entry which is preliminary data.</text>
</comment>
<evidence type="ECO:0000313" key="3">
    <source>
        <dbReference type="EMBL" id="TRW46389.1"/>
    </source>
</evidence>
<gene>
    <name evidence="3" type="ORF">FJ693_05535</name>
</gene>
<dbReference type="EMBL" id="VJXR01000010">
    <property type="protein sequence ID" value="TRW46389.1"/>
    <property type="molecule type" value="Genomic_DNA"/>
</dbReference>
<feature type="transmembrane region" description="Helical" evidence="2">
    <location>
        <begin position="43"/>
        <end position="65"/>
    </location>
</feature>
<keyword evidence="2" id="KW-0472">Membrane</keyword>
<evidence type="ECO:0000256" key="1">
    <source>
        <dbReference type="SAM" id="MobiDB-lite"/>
    </source>
</evidence>
<evidence type="ECO:0000256" key="2">
    <source>
        <dbReference type="SAM" id="Phobius"/>
    </source>
</evidence>